<reference evidence="1 2" key="1">
    <citation type="submission" date="2017-04" db="EMBL/GenBank/DDBJ databases">
        <title>Genome sequencing of [Candida] sorbophila.</title>
        <authorList>
            <person name="Ahn J.O."/>
        </authorList>
    </citation>
    <scope>NUCLEOTIDE SEQUENCE [LARGE SCALE GENOMIC DNA]</scope>
    <source>
        <strain evidence="1 2">DS02</strain>
    </source>
</reference>
<sequence length="425" mass="47798">MLLASRNDLDKIHAPGELIDEFEIKFVRDPPKPTHLTWGVRSVHDFELQAIIVFGPSHSVTETAEHITKGAKIRFENLRISDKNTSPLTFYTCASTTLMIITDDEDKFMFVSSAPKLAANKSSSNVYPLLLKCQRVIGGNYALWSDGSTVPRCEVPNILEPKAFSVSTLDPTYLPLTIYEGPSQFYVGSIIKAEVHFKMPVLGAYPGVLEGKVDVSPVLASEKEERLYYQRLGELEKIAPRVRNSVSEPQELAKRSLDSARALPPKRLAFSQLPATFETQSDFGDSLSTSFPSQTPRMLNIYNTTLSDDEDEDEERLVNETLFSQSAIVENSQPQEAADAKLCDFYEQLVKSLVIEIQGMNLSAAQRLTEERLKEARTKLALPLQSEPERLQEYKNRAIEDMQRATKAALDELHHKFMSHIDSLR</sequence>
<organism evidence="1 2">
    <name type="scientific">Wickerhamiella sorbophila</name>
    <dbReference type="NCBI Taxonomy" id="45607"/>
    <lineage>
        <taxon>Eukaryota</taxon>
        <taxon>Fungi</taxon>
        <taxon>Dikarya</taxon>
        <taxon>Ascomycota</taxon>
        <taxon>Saccharomycotina</taxon>
        <taxon>Dipodascomycetes</taxon>
        <taxon>Dipodascales</taxon>
        <taxon>Trichomonascaceae</taxon>
        <taxon>Wickerhamiella</taxon>
    </lineage>
</organism>
<dbReference type="RefSeq" id="XP_024663290.1">
    <property type="nucleotide sequence ID" value="XM_024807522.1"/>
</dbReference>
<gene>
    <name evidence="1" type="ORF">B9G98_00964</name>
</gene>
<evidence type="ECO:0000313" key="2">
    <source>
        <dbReference type="Proteomes" id="UP000238350"/>
    </source>
</evidence>
<protein>
    <submittedName>
        <fullName evidence="1">Uncharacterized protein</fullName>
    </submittedName>
</protein>
<dbReference type="EMBL" id="NDIQ01000001">
    <property type="protein sequence ID" value="PRT53344.1"/>
    <property type="molecule type" value="Genomic_DNA"/>
</dbReference>
<dbReference type="GeneID" id="36514713"/>
<accession>A0A2T0FED6</accession>
<keyword evidence="2" id="KW-1185">Reference proteome</keyword>
<dbReference type="Proteomes" id="UP000238350">
    <property type="component" value="Unassembled WGS sequence"/>
</dbReference>
<evidence type="ECO:0000313" key="1">
    <source>
        <dbReference type="EMBL" id="PRT53344.1"/>
    </source>
</evidence>
<name>A0A2T0FED6_9ASCO</name>
<comment type="caution">
    <text evidence="1">The sequence shown here is derived from an EMBL/GenBank/DDBJ whole genome shotgun (WGS) entry which is preliminary data.</text>
</comment>
<proteinExistence type="predicted"/>
<dbReference type="AlphaFoldDB" id="A0A2T0FED6"/>